<name>A0A2N9JBZ2_9ACTN</name>
<dbReference type="OrthoDB" id="3754030at2"/>
<feature type="compositionally biased region" description="Basic and acidic residues" evidence="1">
    <location>
        <begin position="800"/>
        <end position="810"/>
    </location>
</feature>
<dbReference type="RefSeq" id="WP_105184552.1">
    <property type="nucleotide sequence ID" value="NZ_BAAAGO010000012.1"/>
</dbReference>
<feature type="region of interest" description="Disordered" evidence="1">
    <location>
        <begin position="800"/>
        <end position="819"/>
    </location>
</feature>
<dbReference type="KEGG" id="mgg:MPLG2_0237"/>
<reference evidence="2 3" key="1">
    <citation type="submission" date="2018-02" db="EMBL/GenBank/DDBJ databases">
        <authorList>
            <person name="Cohen D.B."/>
            <person name="Kent A.D."/>
        </authorList>
    </citation>
    <scope>NUCLEOTIDE SEQUENCE [LARGE SCALE GENOMIC DNA]</scope>
    <source>
        <strain evidence="2">1</strain>
    </source>
</reference>
<sequence length="899" mass="98273">MSSTLKAGGGSSASAWAVHSVCARYRGTDPLVTGQSRRRLAAQLHFPDVSAGIPDARWTRAMIFERLCHDAAFAGEVTARAAGWSGFARPTSVARIDCGVSTDRTLTELAKAAERAADGTATLLYKLAAPYPGFAPGDATNVLPDLAVVANGPDGPSLIVGDVKDYERVRSRIDDGRLLKGFLQVAMGAFAFRRWDALPAALTVSSHGFLAVPRSAFLQPTVEVEDLTDHLAEVEAQWRSRLTGQSDTTVDERVADYVTGLPHRFDPSSCPSCSLFNFCRHELRESDDPDALLEELGVPENEWPQVRPVVDGHEPLPGANASTVARVRATVTGVVASTGQRRLDPVGRPGAVNVVAVKSDAAALGFHGVGVSRETDDGPTPWRFEVFVDPQSDETRRRVMAIVGKQIELAMGANLRRNPTSPDPVHVVVPDGATADLLASIADQLAGVEISRLRWKRDQEMRRPILTFDGEPAVMPRALEGARRTAVSFLLEHDRARMLTLRDPVVDLTGVLARHFVPGGSWVDARRLDYQVAWVTATEPVDYREVSDRIEASDHTPGARLGNDTSNAVHHALREVRRTGDVTDYENLVTDELRYKAATVDAAIQELGNLPDSKLQPAYRSLEGDAQKVWRRRKRLRASDLVRFGRTYAYWRNLLVDVIQADDKCATQLAVLSSPVRAAEKANDPGDRDVTWATVVSARPLTLDVASRRFTDGERVVLLACGTDPWVETDGVTVTLQAGAIKLRAFPLGPLEAQRGADDRPTPGRFRWAPAVVPPVRPGDRLIVARLDWFNALRRKEEFNVERPKQDDQAAPKTTCDEGSYAGDADVHRWCCKPHELVEADFADDLALRRARNELNPQVWPPVLDDDGFEVPPAGKPTARTVDVPDSAPPEGVTVDELE</sequence>
<gene>
    <name evidence="2" type="ORF">MPLG2_0237</name>
</gene>
<proteinExistence type="predicted"/>
<keyword evidence="3" id="KW-1185">Reference proteome</keyword>
<feature type="region of interest" description="Disordered" evidence="1">
    <location>
        <begin position="855"/>
        <end position="899"/>
    </location>
</feature>
<protein>
    <submittedName>
        <fullName evidence="2">Uncharacterized protein</fullName>
    </submittedName>
</protein>
<evidence type="ECO:0000313" key="3">
    <source>
        <dbReference type="Proteomes" id="UP000238164"/>
    </source>
</evidence>
<evidence type="ECO:0000256" key="1">
    <source>
        <dbReference type="SAM" id="MobiDB-lite"/>
    </source>
</evidence>
<evidence type="ECO:0000313" key="2">
    <source>
        <dbReference type="EMBL" id="SPD85273.1"/>
    </source>
</evidence>
<dbReference type="AlphaFoldDB" id="A0A2N9JBZ2"/>
<accession>A0A2N9JBZ2</accession>
<dbReference type="EMBL" id="LT985188">
    <property type="protein sequence ID" value="SPD85273.1"/>
    <property type="molecule type" value="Genomic_DNA"/>
</dbReference>
<organism evidence="2 3">
    <name type="scientific">Micropruina glycogenica</name>
    <dbReference type="NCBI Taxonomy" id="75385"/>
    <lineage>
        <taxon>Bacteria</taxon>
        <taxon>Bacillati</taxon>
        <taxon>Actinomycetota</taxon>
        <taxon>Actinomycetes</taxon>
        <taxon>Propionibacteriales</taxon>
        <taxon>Nocardioidaceae</taxon>
        <taxon>Micropruina</taxon>
    </lineage>
</organism>
<dbReference type="Proteomes" id="UP000238164">
    <property type="component" value="Chromosome 1"/>
</dbReference>